<sequence length="61" mass="6865">MTFGDAQGELWLTAEALLFASLSCSKHVGAQHQHRKSDCQGPLNFEQYTLIESFYWASTVN</sequence>
<gene>
    <name evidence="1" type="ORF">N7496_003295</name>
</gene>
<reference evidence="1" key="1">
    <citation type="submission" date="2022-11" db="EMBL/GenBank/DDBJ databases">
        <authorList>
            <person name="Petersen C."/>
        </authorList>
    </citation>
    <scope>NUCLEOTIDE SEQUENCE</scope>
    <source>
        <strain evidence="1">IBT 29864</strain>
    </source>
</reference>
<dbReference type="RefSeq" id="XP_056558438.1">
    <property type="nucleotide sequence ID" value="XM_056696226.1"/>
</dbReference>
<dbReference type="AlphaFoldDB" id="A0A9W9SM86"/>
<comment type="caution">
    <text evidence="1">The sequence shown here is derived from an EMBL/GenBank/DDBJ whole genome shotgun (WGS) entry which is preliminary data.</text>
</comment>
<evidence type="ECO:0000313" key="2">
    <source>
        <dbReference type="Proteomes" id="UP001147782"/>
    </source>
</evidence>
<reference evidence="1" key="2">
    <citation type="journal article" date="2023" name="IMA Fungus">
        <title>Comparative genomic study of the Penicillium genus elucidates a diverse pangenome and 15 lateral gene transfer events.</title>
        <authorList>
            <person name="Petersen C."/>
            <person name="Sorensen T."/>
            <person name="Nielsen M.R."/>
            <person name="Sondergaard T.E."/>
            <person name="Sorensen J.L."/>
            <person name="Fitzpatrick D.A."/>
            <person name="Frisvad J.C."/>
            <person name="Nielsen K.L."/>
        </authorList>
    </citation>
    <scope>NUCLEOTIDE SEQUENCE</scope>
    <source>
        <strain evidence="1">IBT 29864</strain>
    </source>
</reference>
<protein>
    <submittedName>
        <fullName evidence="1">Uncharacterized protein</fullName>
    </submittedName>
</protein>
<dbReference type="GeneID" id="81435403"/>
<organism evidence="1 2">
    <name type="scientific">Penicillium cataractarum</name>
    <dbReference type="NCBI Taxonomy" id="2100454"/>
    <lineage>
        <taxon>Eukaryota</taxon>
        <taxon>Fungi</taxon>
        <taxon>Dikarya</taxon>
        <taxon>Ascomycota</taxon>
        <taxon>Pezizomycotina</taxon>
        <taxon>Eurotiomycetes</taxon>
        <taxon>Eurotiomycetidae</taxon>
        <taxon>Eurotiales</taxon>
        <taxon>Aspergillaceae</taxon>
        <taxon>Penicillium</taxon>
    </lineage>
</organism>
<accession>A0A9W9SM86</accession>
<dbReference type="EMBL" id="JAPZBS010000002">
    <property type="protein sequence ID" value="KAJ5380867.1"/>
    <property type="molecule type" value="Genomic_DNA"/>
</dbReference>
<evidence type="ECO:0000313" key="1">
    <source>
        <dbReference type="EMBL" id="KAJ5380867.1"/>
    </source>
</evidence>
<dbReference type="Proteomes" id="UP001147782">
    <property type="component" value="Unassembled WGS sequence"/>
</dbReference>
<keyword evidence="2" id="KW-1185">Reference proteome</keyword>
<proteinExistence type="predicted"/>
<name>A0A9W9SM86_9EURO</name>